<keyword evidence="6" id="KW-0812">Transmembrane</keyword>
<name>A0AA37XBP7_9MICO</name>
<dbReference type="GO" id="GO:0005886">
    <property type="term" value="C:plasma membrane"/>
    <property type="evidence" value="ECO:0007669"/>
    <property type="project" value="TreeGrafter"/>
</dbReference>
<dbReference type="InterPro" id="IPR032694">
    <property type="entry name" value="CopC/D"/>
</dbReference>
<dbReference type="GO" id="GO:0006825">
    <property type="term" value="P:copper ion transport"/>
    <property type="evidence" value="ECO:0007669"/>
    <property type="project" value="InterPro"/>
</dbReference>
<dbReference type="Pfam" id="PF04234">
    <property type="entry name" value="CopC"/>
    <property type="match status" value="1"/>
</dbReference>
<evidence type="ECO:0000313" key="10">
    <source>
        <dbReference type="Proteomes" id="UP001157160"/>
    </source>
</evidence>
<evidence type="ECO:0000256" key="4">
    <source>
        <dbReference type="ARBA" id="ARBA00023008"/>
    </source>
</evidence>
<feature type="compositionally biased region" description="Acidic residues" evidence="5">
    <location>
        <begin position="155"/>
        <end position="166"/>
    </location>
</feature>
<dbReference type="RefSeq" id="WP_284231909.1">
    <property type="nucleotide sequence ID" value="NZ_BSUL01000001.1"/>
</dbReference>
<evidence type="ECO:0000256" key="7">
    <source>
        <dbReference type="SAM" id="SignalP"/>
    </source>
</evidence>
<keyword evidence="2" id="KW-0479">Metal-binding</keyword>
<dbReference type="AlphaFoldDB" id="A0AA37XBP7"/>
<keyword evidence="10" id="KW-1185">Reference proteome</keyword>
<accession>A0AA37XBP7</accession>
<dbReference type="InterPro" id="IPR014755">
    <property type="entry name" value="Cu-Rt/internalin_Ig-like"/>
</dbReference>
<evidence type="ECO:0000256" key="1">
    <source>
        <dbReference type="ARBA" id="ARBA00004196"/>
    </source>
</evidence>
<evidence type="ECO:0000256" key="5">
    <source>
        <dbReference type="SAM" id="MobiDB-lite"/>
    </source>
</evidence>
<dbReference type="GO" id="GO:0030313">
    <property type="term" value="C:cell envelope"/>
    <property type="evidence" value="ECO:0007669"/>
    <property type="project" value="UniProtKB-SubCell"/>
</dbReference>
<dbReference type="InterPro" id="IPR007348">
    <property type="entry name" value="CopC_dom"/>
</dbReference>
<organism evidence="9 10">
    <name type="scientific">Arenivirga flava</name>
    <dbReference type="NCBI Taxonomy" id="1930060"/>
    <lineage>
        <taxon>Bacteria</taxon>
        <taxon>Bacillati</taxon>
        <taxon>Actinomycetota</taxon>
        <taxon>Actinomycetes</taxon>
        <taxon>Micrococcales</taxon>
        <taxon>Microbacteriaceae</taxon>
        <taxon>Arenivirga</taxon>
    </lineage>
</organism>
<dbReference type="GO" id="GO:0042597">
    <property type="term" value="C:periplasmic space"/>
    <property type="evidence" value="ECO:0007669"/>
    <property type="project" value="InterPro"/>
</dbReference>
<dbReference type="SUPFAM" id="SSF81296">
    <property type="entry name" value="E set domains"/>
    <property type="match status" value="1"/>
</dbReference>
<dbReference type="Gene3D" id="2.60.40.1220">
    <property type="match status" value="1"/>
</dbReference>
<feature type="region of interest" description="Disordered" evidence="5">
    <location>
        <begin position="137"/>
        <end position="173"/>
    </location>
</feature>
<feature type="transmembrane region" description="Helical" evidence="6">
    <location>
        <begin position="178"/>
        <end position="198"/>
    </location>
</feature>
<comment type="subcellular location">
    <subcellularLocation>
        <location evidence="1">Cell envelope</location>
    </subcellularLocation>
</comment>
<comment type="caution">
    <text evidence="9">The sequence shown here is derived from an EMBL/GenBank/DDBJ whole genome shotgun (WGS) entry which is preliminary data.</text>
</comment>
<protein>
    <recommendedName>
        <fullName evidence="8">CopC domain-containing protein</fullName>
    </recommendedName>
</protein>
<sequence length="207" mass="20841">MTATRASRRLAAPFAILAGGVLALAGVASPASAHDSLVGSTPEAGASVEQAPESITLEYSANLIDAGTLVEVTAADGTVVSTGSPSVVGTEVTQQLAPDLAAGDYTVTWRVTSSDGHPIDSETTGPEIPFTVTVGAESTGASETPEPTMTTQTAPDEEDGAEDDGPIEGSAGTEQTPWVAIVGAFVGIGVLALAILLITRRLRKTKP</sequence>
<dbReference type="PANTHER" id="PTHR34820">
    <property type="entry name" value="INNER MEMBRANE PROTEIN YEBZ"/>
    <property type="match status" value="1"/>
</dbReference>
<dbReference type="EMBL" id="BSUL01000001">
    <property type="protein sequence ID" value="GMA28590.1"/>
    <property type="molecule type" value="Genomic_DNA"/>
</dbReference>
<keyword evidence="3 7" id="KW-0732">Signal</keyword>
<feature type="chain" id="PRO_5041369574" description="CopC domain-containing protein" evidence="7">
    <location>
        <begin position="34"/>
        <end position="207"/>
    </location>
</feature>
<keyword evidence="6" id="KW-0472">Membrane</keyword>
<gene>
    <name evidence="9" type="ORF">GCM10025874_18430</name>
</gene>
<evidence type="ECO:0000259" key="8">
    <source>
        <dbReference type="Pfam" id="PF04234"/>
    </source>
</evidence>
<evidence type="ECO:0000313" key="9">
    <source>
        <dbReference type="EMBL" id="GMA28590.1"/>
    </source>
</evidence>
<evidence type="ECO:0000256" key="2">
    <source>
        <dbReference type="ARBA" id="ARBA00022723"/>
    </source>
</evidence>
<dbReference type="PANTHER" id="PTHR34820:SF4">
    <property type="entry name" value="INNER MEMBRANE PROTEIN YEBZ"/>
    <property type="match status" value="1"/>
</dbReference>
<evidence type="ECO:0000256" key="3">
    <source>
        <dbReference type="ARBA" id="ARBA00022729"/>
    </source>
</evidence>
<feature type="compositionally biased region" description="Polar residues" evidence="5">
    <location>
        <begin position="139"/>
        <end position="153"/>
    </location>
</feature>
<keyword evidence="6" id="KW-1133">Transmembrane helix</keyword>
<dbReference type="GO" id="GO:0005507">
    <property type="term" value="F:copper ion binding"/>
    <property type="evidence" value="ECO:0007669"/>
    <property type="project" value="InterPro"/>
</dbReference>
<dbReference type="InterPro" id="IPR014756">
    <property type="entry name" value="Ig_E-set"/>
</dbReference>
<reference evidence="9 10" key="1">
    <citation type="journal article" date="2014" name="Int. J. Syst. Evol. Microbiol.">
        <title>Complete genome sequence of Corynebacterium casei LMG S-19264T (=DSM 44701T), isolated from a smear-ripened cheese.</title>
        <authorList>
            <consortium name="US DOE Joint Genome Institute (JGI-PGF)"/>
            <person name="Walter F."/>
            <person name="Albersmeier A."/>
            <person name="Kalinowski J."/>
            <person name="Ruckert C."/>
        </authorList>
    </citation>
    <scope>NUCLEOTIDE SEQUENCE [LARGE SCALE GENOMIC DNA]</scope>
    <source>
        <strain evidence="9 10">NBRC 112289</strain>
    </source>
</reference>
<feature type="domain" description="CopC" evidence="8">
    <location>
        <begin position="34"/>
        <end position="123"/>
    </location>
</feature>
<dbReference type="GO" id="GO:0046688">
    <property type="term" value="P:response to copper ion"/>
    <property type="evidence" value="ECO:0007669"/>
    <property type="project" value="InterPro"/>
</dbReference>
<proteinExistence type="predicted"/>
<keyword evidence="4" id="KW-0186">Copper</keyword>
<evidence type="ECO:0000256" key="6">
    <source>
        <dbReference type="SAM" id="Phobius"/>
    </source>
</evidence>
<dbReference type="Proteomes" id="UP001157160">
    <property type="component" value="Unassembled WGS sequence"/>
</dbReference>
<feature type="signal peptide" evidence="7">
    <location>
        <begin position="1"/>
        <end position="33"/>
    </location>
</feature>